<evidence type="ECO:0000256" key="3">
    <source>
        <dbReference type="ARBA" id="ARBA00023163"/>
    </source>
</evidence>
<evidence type="ECO:0000313" key="7">
    <source>
        <dbReference type="EMBL" id="ALO67165.1"/>
    </source>
</evidence>
<dbReference type="OrthoDB" id="3192968at2"/>
<feature type="DNA-binding region" description="H-T-H motif" evidence="4">
    <location>
        <begin position="48"/>
        <end position="67"/>
    </location>
</feature>
<keyword evidence="3" id="KW-0804">Transcription</keyword>
<dbReference type="InterPro" id="IPR050109">
    <property type="entry name" value="HTH-type_TetR-like_transc_reg"/>
</dbReference>
<feature type="domain" description="HTH tetR-type" evidence="6">
    <location>
        <begin position="26"/>
        <end position="85"/>
    </location>
</feature>
<dbReference type="InterPro" id="IPR001647">
    <property type="entry name" value="HTH_TetR"/>
</dbReference>
<dbReference type="Pfam" id="PF21597">
    <property type="entry name" value="TetR_C_43"/>
    <property type="match status" value="1"/>
</dbReference>
<dbReference type="PANTHER" id="PTHR30055:SF234">
    <property type="entry name" value="HTH-TYPE TRANSCRIPTIONAL REGULATOR BETI"/>
    <property type="match status" value="1"/>
</dbReference>
<keyword evidence="1" id="KW-0805">Transcription regulation</keyword>
<gene>
    <name evidence="7" type="ORF">AS189_12460</name>
</gene>
<dbReference type="PRINTS" id="PR00455">
    <property type="entry name" value="HTHTETR"/>
</dbReference>
<dbReference type="Pfam" id="PF00440">
    <property type="entry name" value="TetR_N"/>
    <property type="match status" value="1"/>
</dbReference>
<dbReference type="SUPFAM" id="SSF48498">
    <property type="entry name" value="Tetracyclin repressor-like, C-terminal domain"/>
    <property type="match status" value="1"/>
</dbReference>
<evidence type="ECO:0000259" key="6">
    <source>
        <dbReference type="PROSITE" id="PS50977"/>
    </source>
</evidence>
<reference evidence="7 8" key="2">
    <citation type="journal article" date="2016" name="J. Biotechnol.">
        <title>Complete genome sequence of Arthrobacter alpinus ERGS4:06, a yellow pigmented bacterium tolerant to cold and radiations isolated from Sikkim Himalaya.</title>
        <authorList>
            <person name="Kumar R."/>
            <person name="Singh D."/>
            <person name="Swarnkar M.K."/>
            <person name="Singh A.K."/>
            <person name="Kumar S."/>
        </authorList>
    </citation>
    <scope>NUCLEOTIDE SEQUENCE [LARGE SCALE GENOMIC DNA]</scope>
    <source>
        <strain evidence="7 8">ERGS4:06</strain>
    </source>
</reference>
<dbReference type="EMBL" id="CP013200">
    <property type="protein sequence ID" value="ALO67165.1"/>
    <property type="molecule type" value="Genomic_DNA"/>
</dbReference>
<feature type="region of interest" description="Disordered" evidence="5">
    <location>
        <begin position="1"/>
        <end position="20"/>
    </location>
</feature>
<dbReference type="InterPro" id="IPR049445">
    <property type="entry name" value="TetR_SbtR-like_C"/>
</dbReference>
<proteinExistence type="predicted"/>
<dbReference type="AlphaFoldDB" id="A0A0S2M0B3"/>
<dbReference type="InterPro" id="IPR036271">
    <property type="entry name" value="Tet_transcr_reg_TetR-rel_C_sf"/>
</dbReference>
<feature type="compositionally biased region" description="Basic and acidic residues" evidence="5">
    <location>
        <begin position="10"/>
        <end position="20"/>
    </location>
</feature>
<dbReference type="GO" id="GO:0000976">
    <property type="term" value="F:transcription cis-regulatory region binding"/>
    <property type="evidence" value="ECO:0007669"/>
    <property type="project" value="TreeGrafter"/>
</dbReference>
<name>A0A0S2M0B3_9MICC</name>
<dbReference type="Proteomes" id="UP000059574">
    <property type="component" value="Chromosome"/>
</dbReference>
<evidence type="ECO:0000256" key="1">
    <source>
        <dbReference type="ARBA" id="ARBA00023015"/>
    </source>
</evidence>
<evidence type="ECO:0000256" key="5">
    <source>
        <dbReference type="SAM" id="MobiDB-lite"/>
    </source>
</evidence>
<reference evidence="8" key="1">
    <citation type="submission" date="2015-11" db="EMBL/GenBank/DDBJ databases">
        <authorList>
            <person name="Kumar R."/>
            <person name="Singh D."/>
            <person name="Swarnkar M.K."/>
            <person name="Singh A.K."/>
            <person name="Kumar S."/>
        </authorList>
    </citation>
    <scope>NUCLEOTIDE SEQUENCE [LARGE SCALE GENOMIC DNA]</scope>
    <source>
        <strain evidence="8">ERGS4:06</strain>
    </source>
</reference>
<accession>A0A0S2M0B3</accession>
<evidence type="ECO:0000256" key="2">
    <source>
        <dbReference type="ARBA" id="ARBA00023125"/>
    </source>
</evidence>
<dbReference type="PANTHER" id="PTHR30055">
    <property type="entry name" value="HTH-TYPE TRANSCRIPTIONAL REGULATOR RUTR"/>
    <property type="match status" value="1"/>
</dbReference>
<keyword evidence="2 4" id="KW-0238">DNA-binding</keyword>
<dbReference type="SUPFAM" id="SSF46689">
    <property type="entry name" value="Homeodomain-like"/>
    <property type="match status" value="1"/>
</dbReference>
<sequence>MPLTPSLKNHSPDDQNTGDHDAVVLSERDRALIDAAHELFSSKGLSVPLADIAKAAGMGVATLYRRYRDKDLLILDVYREHLAYGEQLSINANGYEDPWEGLVYFLTKSTEQFLSDHGMRELILGGYVGGVGWARGSSHQELHEVLDALQHRITHQLESLVARAKERHVVRDDFEPTDILLMSAMAHVAAPVKASGWPVSAQRALQLLLEGIRPN</sequence>
<dbReference type="GO" id="GO:0003700">
    <property type="term" value="F:DNA-binding transcription factor activity"/>
    <property type="evidence" value="ECO:0007669"/>
    <property type="project" value="TreeGrafter"/>
</dbReference>
<evidence type="ECO:0000256" key="4">
    <source>
        <dbReference type="PROSITE-ProRule" id="PRU00335"/>
    </source>
</evidence>
<dbReference type="Gene3D" id="1.10.357.10">
    <property type="entry name" value="Tetracycline Repressor, domain 2"/>
    <property type="match status" value="1"/>
</dbReference>
<dbReference type="PROSITE" id="PS50977">
    <property type="entry name" value="HTH_TETR_2"/>
    <property type="match status" value="1"/>
</dbReference>
<dbReference type="RefSeq" id="WP_062289426.1">
    <property type="nucleotide sequence ID" value="NZ_CP013200.1"/>
</dbReference>
<organism evidence="7 8">
    <name type="scientific">Arthrobacter alpinus</name>
    <dbReference type="NCBI Taxonomy" id="656366"/>
    <lineage>
        <taxon>Bacteria</taxon>
        <taxon>Bacillati</taxon>
        <taxon>Actinomycetota</taxon>
        <taxon>Actinomycetes</taxon>
        <taxon>Micrococcales</taxon>
        <taxon>Micrococcaceae</taxon>
        <taxon>Arthrobacter</taxon>
    </lineage>
</organism>
<dbReference type="InterPro" id="IPR009057">
    <property type="entry name" value="Homeodomain-like_sf"/>
</dbReference>
<evidence type="ECO:0000313" key="8">
    <source>
        <dbReference type="Proteomes" id="UP000059574"/>
    </source>
</evidence>
<protein>
    <recommendedName>
        <fullName evidence="6">HTH tetR-type domain-containing protein</fullName>
    </recommendedName>
</protein>